<sequence length="330" mass="36775">MTAQDAVDTVPSPTNNQRHRLCNEDNRMSDLQDTLAAMFADDPMFEASAPPAELSYMQVRYWDGLVQGHPINKVMLAQSREYKQVVELFYGATGKATHNGQTYWQRRQERARQRRAENRQDAADFGLKRRPWLSQDAHTQVINQGLDAIQAGNRLRTNHYLERVGVSADDARAIARYDRTAMNETALESLKGHDVMKTVEAGMQAAVGIHHGTTASCLGKVRDCYHAGLGVLAAIQAEQKRQAAKVAELEAKLAQHDKRIEMVEAGTDWKAEALRMKAAGNNASEIGRALGQNPATVRKHLSRAKGEVVTLVTPQNRRVTLIKKEQNELT</sequence>
<dbReference type="Proteomes" id="UP000281514">
    <property type="component" value="Unassembled WGS sequence"/>
</dbReference>
<dbReference type="EMBL" id="RBTX01000491">
    <property type="protein sequence ID" value="RMU29455.1"/>
    <property type="molecule type" value="Genomic_DNA"/>
</dbReference>
<feature type="coiled-coil region" evidence="1">
    <location>
        <begin position="232"/>
        <end position="266"/>
    </location>
</feature>
<evidence type="ECO:0000313" key="3">
    <source>
        <dbReference type="Proteomes" id="UP000281514"/>
    </source>
</evidence>
<dbReference type="AlphaFoldDB" id="A0A3M5T7H6"/>
<gene>
    <name evidence="2" type="ORF">ALP32_03256</name>
</gene>
<organism evidence="2 3">
    <name type="scientific">Pseudomonas avellanae</name>
    <dbReference type="NCBI Taxonomy" id="46257"/>
    <lineage>
        <taxon>Bacteria</taxon>
        <taxon>Pseudomonadati</taxon>
        <taxon>Pseudomonadota</taxon>
        <taxon>Gammaproteobacteria</taxon>
        <taxon>Pseudomonadales</taxon>
        <taxon>Pseudomonadaceae</taxon>
        <taxon>Pseudomonas</taxon>
    </lineage>
</organism>
<comment type="caution">
    <text evidence="2">The sequence shown here is derived from an EMBL/GenBank/DDBJ whole genome shotgun (WGS) entry which is preliminary data.</text>
</comment>
<protein>
    <submittedName>
        <fullName evidence="2">Uncharacterized protein</fullName>
    </submittedName>
</protein>
<reference evidence="2 3" key="1">
    <citation type="submission" date="2018-08" db="EMBL/GenBank/DDBJ databases">
        <title>Recombination of ecologically and evolutionarily significant loci maintains genetic cohesion in the Pseudomonas syringae species complex.</title>
        <authorList>
            <person name="Dillon M."/>
            <person name="Thakur S."/>
            <person name="Almeida R.N.D."/>
            <person name="Weir B.S."/>
            <person name="Guttman D.S."/>
        </authorList>
    </citation>
    <scope>NUCLEOTIDE SEQUENCE [LARGE SCALE GENOMIC DNA]</scope>
    <source>
        <strain evidence="2 3">ICMP 9749</strain>
    </source>
</reference>
<proteinExistence type="predicted"/>
<accession>A0A3M5T7H6</accession>
<keyword evidence="1" id="KW-0175">Coiled coil</keyword>
<evidence type="ECO:0000313" key="2">
    <source>
        <dbReference type="EMBL" id="RMU29455.1"/>
    </source>
</evidence>
<name>A0A3M5T7H6_9PSED</name>
<evidence type="ECO:0000256" key="1">
    <source>
        <dbReference type="SAM" id="Coils"/>
    </source>
</evidence>